<keyword evidence="3" id="KW-1185">Reference proteome</keyword>
<dbReference type="Gene3D" id="3.90.79.10">
    <property type="entry name" value="Nucleoside Triphosphate Pyrophosphohydrolase"/>
    <property type="match status" value="1"/>
</dbReference>
<organism evidence="2 3">
    <name type="scientific">Salinactinospora qingdaonensis</name>
    <dbReference type="NCBI Taxonomy" id="702744"/>
    <lineage>
        <taxon>Bacteria</taxon>
        <taxon>Bacillati</taxon>
        <taxon>Actinomycetota</taxon>
        <taxon>Actinomycetes</taxon>
        <taxon>Streptosporangiales</taxon>
        <taxon>Nocardiopsidaceae</taxon>
        <taxon>Salinactinospora</taxon>
    </lineage>
</organism>
<sequence length="154" mass="16894">MPTVVKRIARAILLDDDAHLVLFKRDKPGRDIYWATIGGGVDAEDTSVEAALHREVFEELGGKIADAQQVFIVTDQRQSGIAIQHFFVARLLSLDLDNRTGTEFDKPENGTYELVRVPLTPEGIAQIDLKPPQAAEFISANTEGLLSLATNPPD</sequence>
<dbReference type="CDD" id="cd04669">
    <property type="entry name" value="NUDIX_Hydrolase"/>
    <property type="match status" value="1"/>
</dbReference>
<name>A0ABP7F6Q5_9ACTN</name>
<dbReference type="SUPFAM" id="SSF55811">
    <property type="entry name" value="Nudix"/>
    <property type="match status" value="1"/>
</dbReference>
<gene>
    <name evidence="2" type="ORF">GCM10022402_11430</name>
</gene>
<dbReference type="RefSeq" id="WP_344968062.1">
    <property type="nucleotide sequence ID" value="NZ_BAABDD010000004.1"/>
</dbReference>
<accession>A0ABP7F6Q5</accession>
<reference evidence="3" key="1">
    <citation type="journal article" date="2019" name="Int. J. Syst. Evol. Microbiol.">
        <title>The Global Catalogue of Microorganisms (GCM) 10K type strain sequencing project: providing services to taxonomists for standard genome sequencing and annotation.</title>
        <authorList>
            <consortium name="The Broad Institute Genomics Platform"/>
            <consortium name="The Broad Institute Genome Sequencing Center for Infectious Disease"/>
            <person name="Wu L."/>
            <person name="Ma J."/>
        </authorList>
    </citation>
    <scope>NUCLEOTIDE SEQUENCE [LARGE SCALE GENOMIC DNA]</scope>
    <source>
        <strain evidence="3">JCM 17137</strain>
    </source>
</reference>
<dbReference type="Pfam" id="PF00293">
    <property type="entry name" value="NUDIX"/>
    <property type="match status" value="1"/>
</dbReference>
<dbReference type="InterPro" id="IPR015797">
    <property type="entry name" value="NUDIX_hydrolase-like_dom_sf"/>
</dbReference>
<feature type="domain" description="Nudix hydrolase" evidence="1">
    <location>
        <begin position="5"/>
        <end position="133"/>
    </location>
</feature>
<comment type="caution">
    <text evidence="2">The sequence shown here is derived from an EMBL/GenBank/DDBJ whole genome shotgun (WGS) entry which is preliminary data.</text>
</comment>
<proteinExistence type="predicted"/>
<evidence type="ECO:0000259" key="1">
    <source>
        <dbReference type="PROSITE" id="PS51462"/>
    </source>
</evidence>
<evidence type="ECO:0000313" key="2">
    <source>
        <dbReference type="EMBL" id="GAA3732582.1"/>
    </source>
</evidence>
<dbReference type="Proteomes" id="UP001500908">
    <property type="component" value="Unassembled WGS sequence"/>
</dbReference>
<protein>
    <recommendedName>
        <fullName evidence="1">Nudix hydrolase domain-containing protein</fullName>
    </recommendedName>
</protein>
<dbReference type="EMBL" id="BAABDD010000004">
    <property type="protein sequence ID" value="GAA3732582.1"/>
    <property type="molecule type" value="Genomic_DNA"/>
</dbReference>
<dbReference type="InterPro" id="IPR000086">
    <property type="entry name" value="NUDIX_hydrolase_dom"/>
</dbReference>
<dbReference type="PROSITE" id="PS51462">
    <property type="entry name" value="NUDIX"/>
    <property type="match status" value="1"/>
</dbReference>
<evidence type="ECO:0000313" key="3">
    <source>
        <dbReference type="Proteomes" id="UP001500908"/>
    </source>
</evidence>